<dbReference type="PROSITE" id="PS50931">
    <property type="entry name" value="HTH_LYSR"/>
    <property type="match status" value="1"/>
</dbReference>
<dbReference type="Proteomes" id="UP001057381">
    <property type="component" value="Chromosome"/>
</dbReference>
<name>A0A9Q9BU32_9STAP</name>
<dbReference type="InterPro" id="IPR036390">
    <property type="entry name" value="WH_DNA-bd_sf"/>
</dbReference>
<evidence type="ECO:0000313" key="6">
    <source>
        <dbReference type="Proteomes" id="UP001057381"/>
    </source>
</evidence>
<comment type="similarity">
    <text evidence="1">Belongs to the LysR transcriptional regulatory family.</text>
</comment>
<dbReference type="Pfam" id="PF00126">
    <property type="entry name" value="HTH_1"/>
    <property type="match status" value="1"/>
</dbReference>
<dbReference type="GO" id="GO:0000976">
    <property type="term" value="F:transcription cis-regulatory region binding"/>
    <property type="evidence" value="ECO:0007669"/>
    <property type="project" value="TreeGrafter"/>
</dbReference>
<dbReference type="PANTHER" id="PTHR30126:SF93">
    <property type="entry name" value="HTH LYSR-TYPE DOMAIN-CONTAINING PROTEIN"/>
    <property type="match status" value="1"/>
</dbReference>
<evidence type="ECO:0000256" key="3">
    <source>
        <dbReference type="ARBA" id="ARBA00023163"/>
    </source>
</evidence>
<keyword evidence="3" id="KW-0804">Transcription</keyword>
<proteinExistence type="inferred from homology"/>
<gene>
    <name evidence="5" type="ORF">KFV11_01505</name>
</gene>
<evidence type="ECO:0000313" key="5">
    <source>
        <dbReference type="EMBL" id="UTH14076.1"/>
    </source>
</evidence>
<dbReference type="EMBL" id="CP073809">
    <property type="protein sequence ID" value="UTH14076.1"/>
    <property type="molecule type" value="Genomic_DNA"/>
</dbReference>
<dbReference type="Gene3D" id="1.10.10.10">
    <property type="entry name" value="Winged helix-like DNA-binding domain superfamily/Winged helix DNA-binding domain"/>
    <property type="match status" value="1"/>
</dbReference>
<protein>
    <submittedName>
        <fullName evidence="5">LysR family transcriptional regulator</fullName>
    </submittedName>
</protein>
<dbReference type="SUPFAM" id="SSF46785">
    <property type="entry name" value="Winged helix' DNA-binding domain"/>
    <property type="match status" value="1"/>
</dbReference>
<accession>A0A9Q9BU32</accession>
<evidence type="ECO:0000256" key="1">
    <source>
        <dbReference type="ARBA" id="ARBA00009437"/>
    </source>
</evidence>
<evidence type="ECO:0000259" key="4">
    <source>
        <dbReference type="PROSITE" id="PS50931"/>
    </source>
</evidence>
<feature type="domain" description="HTH lysR-type" evidence="4">
    <location>
        <begin position="1"/>
        <end position="58"/>
    </location>
</feature>
<dbReference type="InterPro" id="IPR000847">
    <property type="entry name" value="LysR_HTH_N"/>
</dbReference>
<organism evidence="5 6">
    <name type="scientific">Macrococcus equipercicus</name>
    <dbReference type="NCBI Taxonomy" id="69967"/>
    <lineage>
        <taxon>Bacteria</taxon>
        <taxon>Bacillati</taxon>
        <taxon>Bacillota</taxon>
        <taxon>Bacilli</taxon>
        <taxon>Bacillales</taxon>
        <taxon>Staphylococcaceae</taxon>
        <taxon>Macrococcus</taxon>
    </lineage>
</organism>
<evidence type="ECO:0000256" key="2">
    <source>
        <dbReference type="ARBA" id="ARBA00023015"/>
    </source>
</evidence>
<dbReference type="AlphaFoldDB" id="A0A9Q9BU32"/>
<dbReference type="PANTHER" id="PTHR30126">
    <property type="entry name" value="HTH-TYPE TRANSCRIPTIONAL REGULATOR"/>
    <property type="match status" value="1"/>
</dbReference>
<dbReference type="GO" id="GO:0003700">
    <property type="term" value="F:DNA-binding transcription factor activity"/>
    <property type="evidence" value="ECO:0007669"/>
    <property type="project" value="InterPro"/>
</dbReference>
<keyword evidence="2" id="KW-0805">Transcription regulation</keyword>
<dbReference type="RefSeq" id="WP_254250145.1">
    <property type="nucleotide sequence ID" value="NZ_CP073809.1"/>
</dbReference>
<dbReference type="KEGG" id="mequ:KFV11_01505"/>
<sequence>MNTNDLELFMHMYETLSINKTAQLSDYAQSNVSTRLKSLENEFNNTLFIRSPQGLQPTEYGKHFYQYASLVINETKKIKSLNLKSEIIISEILFNYLVLYEKIFSLNEYNFNIKSTSEIVLIKQLDSTIITFNKLQLKGTKISKNYINAAFLRGHSQNYDLPYLINSDLKCPFRQFTLEQIDDQIIQEINSLESIIQLVRDNKGIALLPIYFSEIYPLELASDTIVEIPYYIYS</sequence>
<dbReference type="InterPro" id="IPR036388">
    <property type="entry name" value="WH-like_DNA-bd_sf"/>
</dbReference>
<reference evidence="5" key="1">
    <citation type="submission" date="2021-04" db="EMBL/GenBank/DDBJ databases">
        <title>Complete Genome Sequences of Macrococcus spp. from dog and cattle.</title>
        <authorList>
            <person name="Schwendener S."/>
            <person name="Perreten V."/>
        </authorList>
    </citation>
    <scope>NUCLEOTIDE SEQUENCE</scope>
    <source>
        <strain evidence="5">Epi0143-OL</strain>
    </source>
</reference>